<dbReference type="CDD" id="cd04672">
    <property type="entry name" value="NUDIX_CDP-Chase_like"/>
    <property type="match status" value="1"/>
</dbReference>
<dbReference type="Pfam" id="PF12535">
    <property type="entry name" value="Nudix_N"/>
    <property type="match status" value="1"/>
</dbReference>
<evidence type="ECO:0000313" key="2">
    <source>
        <dbReference type="EMBL" id="WKN39500.1"/>
    </source>
</evidence>
<dbReference type="PANTHER" id="PTHR43736">
    <property type="entry name" value="ADP-RIBOSE PYROPHOSPHATASE"/>
    <property type="match status" value="1"/>
</dbReference>
<gene>
    <name evidence="2" type="ORF">K4G66_12435</name>
</gene>
<sequence>MHHDWLTTAQRIQSIAQAGLTYCENSYDRERYEELMTLSVRIVSDYTNVPFEKITDLYAREEGYLTPKVDIRGVIFQEGKLLMVQEKIDNGWTVPGGWADVGYSPSEIAVKEVQEEAGIEVAPERLLAVLDKKCHSHPPTPYYTYKIFIQCRHVSGSIKPGMETKGVGFFGLDELPPLSVERLTLSQIQLLFEFQADPAKSAIFD</sequence>
<feature type="domain" description="Nudix hydrolase" evidence="1">
    <location>
        <begin position="66"/>
        <end position="192"/>
    </location>
</feature>
<dbReference type="InterPro" id="IPR000086">
    <property type="entry name" value="NUDIX_hydrolase_dom"/>
</dbReference>
<accession>A0AA49GR71</accession>
<dbReference type="PANTHER" id="PTHR43736:SF1">
    <property type="entry name" value="DIHYDRONEOPTERIN TRIPHOSPHATE DIPHOSPHATASE"/>
    <property type="match status" value="1"/>
</dbReference>
<dbReference type="InterPro" id="IPR059176">
    <property type="entry name" value="UDP-X_N"/>
</dbReference>
<keyword evidence="2" id="KW-0378">Hydrolase</keyword>
<dbReference type="InterPro" id="IPR015797">
    <property type="entry name" value="NUDIX_hydrolase-like_dom_sf"/>
</dbReference>
<reference evidence="2" key="2">
    <citation type="journal article" date="2024" name="Antonie Van Leeuwenhoek">
        <title>Roseihalotalea indica gen. nov., sp. nov., a halophilic Bacteroidetes from mesopelagic Southwest Indian Ocean with higher carbohydrate metabolic potential.</title>
        <authorList>
            <person name="Chen B."/>
            <person name="Zhang M."/>
            <person name="Lin D."/>
            <person name="Ye J."/>
            <person name="Tang K."/>
        </authorList>
    </citation>
    <scope>NUCLEOTIDE SEQUENCE</scope>
    <source>
        <strain evidence="2">TK19036</strain>
    </source>
</reference>
<organism evidence="2">
    <name type="scientific">Roseihalotalea indica</name>
    <dbReference type="NCBI Taxonomy" id="2867963"/>
    <lineage>
        <taxon>Bacteria</taxon>
        <taxon>Pseudomonadati</taxon>
        <taxon>Bacteroidota</taxon>
        <taxon>Cytophagia</taxon>
        <taxon>Cytophagales</taxon>
        <taxon>Catalimonadaceae</taxon>
        <taxon>Roseihalotalea</taxon>
    </lineage>
</organism>
<dbReference type="GO" id="GO:0016787">
    <property type="term" value="F:hydrolase activity"/>
    <property type="evidence" value="ECO:0007669"/>
    <property type="project" value="UniProtKB-KW"/>
</dbReference>
<evidence type="ECO:0000259" key="1">
    <source>
        <dbReference type="PROSITE" id="PS51462"/>
    </source>
</evidence>
<proteinExistence type="predicted"/>
<dbReference type="Gene3D" id="6.10.250.1120">
    <property type="match status" value="1"/>
</dbReference>
<dbReference type="PROSITE" id="PS51462">
    <property type="entry name" value="NUDIX"/>
    <property type="match status" value="1"/>
</dbReference>
<dbReference type="AlphaFoldDB" id="A0AA49GR71"/>
<dbReference type="EMBL" id="CP120682">
    <property type="protein sequence ID" value="WKN39500.1"/>
    <property type="molecule type" value="Genomic_DNA"/>
</dbReference>
<dbReference type="SUPFAM" id="SSF55811">
    <property type="entry name" value="Nudix"/>
    <property type="match status" value="1"/>
</dbReference>
<dbReference type="Pfam" id="PF00293">
    <property type="entry name" value="NUDIX"/>
    <property type="match status" value="1"/>
</dbReference>
<dbReference type="Gene3D" id="3.90.79.10">
    <property type="entry name" value="Nucleoside Triphosphate Pyrophosphohydrolase"/>
    <property type="match status" value="1"/>
</dbReference>
<name>A0AA49GR71_9BACT</name>
<reference evidence="2" key="1">
    <citation type="journal article" date="2023" name="Comput. Struct. Biotechnol. J.">
        <title>Discovery of a novel marine Bacteroidetes with a rich repertoire of carbohydrate-active enzymes.</title>
        <authorList>
            <person name="Chen B."/>
            <person name="Liu G."/>
            <person name="Chen Q."/>
            <person name="Wang H."/>
            <person name="Liu L."/>
            <person name="Tang K."/>
        </authorList>
    </citation>
    <scope>NUCLEOTIDE SEQUENCE</scope>
    <source>
        <strain evidence="2">TK19036</strain>
    </source>
</reference>
<protein>
    <submittedName>
        <fullName evidence="2">NUDIX hydrolase</fullName>
    </submittedName>
</protein>